<name>A0ABP9YRE0_9FUNG</name>
<dbReference type="EMBL" id="BAABUK010000005">
    <property type="protein sequence ID" value="GAA5809434.1"/>
    <property type="molecule type" value="Genomic_DNA"/>
</dbReference>
<evidence type="ECO:0000313" key="1">
    <source>
        <dbReference type="EMBL" id="GAA5809434.1"/>
    </source>
</evidence>
<comment type="caution">
    <text evidence="1">The sequence shown here is derived from an EMBL/GenBank/DDBJ whole genome shotgun (WGS) entry which is preliminary data.</text>
</comment>
<reference evidence="1 2" key="1">
    <citation type="submission" date="2024-04" db="EMBL/GenBank/DDBJ databases">
        <title>genome sequences of Mucor flavus KT1a and Helicostylum pulchrum KT1b strains isolated from the surface of a dry-aged beef.</title>
        <authorList>
            <person name="Toyotome T."/>
            <person name="Hosono M."/>
            <person name="Torimaru M."/>
            <person name="Fukuda K."/>
            <person name="Mikami N."/>
        </authorList>
    </citation>
    <scope>NUCLEOTIDE SEQUENCE [LARGE SCALE GENOMIC DNA]</scope>
    <source>
        <strain evidence="1 2">KT1a</strain>
    </source>
</reference>
<gene>
    <name evidence="1" type="ORF">MFLAVUS_002842</name>
</gene>
<keyword evidence="2" id="KW-1185">Reference proteome</keyword>
<accession>A0ABP9YRE0</accession>
<organism evidence="1 2">
    <name type="scientific">Mucor flavus</name>
    <dbReference type="NCBI Taxonomy" id="439312"/>
    <lineage>
        <taxon>Eukaryota</taxon>
        <taxon>Fungi</taxon>
        <taxon>Fungi incertae sedis</taxon>
        <taxon>Mucoromycota</taxon>
        <taxon>Mucoromycotina</taxon>
        <taxon>Mucoromycetes</taxon>
        <taxon>Mucorales</taxon>
        <taxon>Mucorineae</taxon>
        <taxon>Mucoraceae</taxon>
        <taxon>Mucor</taxon>
    </lineage>
</organism>
<evidence type="ECO:0000313" key="2">
    <source>
        <dbReference type="Proteomes" id="UP001473302"/>
    </source>
</evidence>
<sequence length="336" mass="38623">MLLFGLSLNRTICFYGPSLVVFDEFFARQDNGIKALYSKAKENKLKLPVGMTERMQSEFKKLIMSSTNSDNDLTRALACGLKSDLLIVKNYDKELLEMLDIVDYTIMNFDAISSKESELTCYRKLAYVSDILFRNTPLNLIDGEHSYEATKVARNINMKAVDDDDDEKKDLIGRKIDLIIKGSGLEMCSSEWKKTITTASIIEQQRIKNIRTNSAMLHKLYKLIDHDDLFLLGMDWVGFVGLMFSTSQICDVHCVHIVSELVFPKTMNVLKIFEKTLNLLYIFKHHNLNLLEMAIPAIERQEVEAQFQLISSSKESSLMRRAPVTFFTPKKRDKRN</sequence>
<protein>
    <submittedName>
        <fullName evidence="1">Uncharacterized protein</fullName>
    </submittedName>
</protein>
<proteinExistence type="predicted"/>
<dbReference type="Proteomes" id="UP001473302">
    <property type="component" value="Unassembled WGS sequence"/>
</dbReference>